<dbReference type="GO" id="GO:0016787">
    <property type="term" value="F:hydrolase activity"/>
    <property type="evidence" value="ECO:0007669"/>
    <property type="project" value="UniProtKB-KW"/>
</dbReference>
<sequence length="240" mass="25898">MLTPLIARATQGVLACLLCLVTLSPEAALEGILLAPPSGQPPQRLLVLLHGYGSNEQDLLPLADYVAQDYAVVSLQAPITVGPHRFAWYRNGSSAQADIYAARQQILSRIAQIQQQLKIPANKTLLAGFSQGAVISWSIALNAPESIGAAAIFSGRLPESVGTSPIQQNRPNLPKLFVGHGQRDQRIALALDEQAVALAQHRGYSLSFHRYADLGHGINEPELKDFKQWAARLSLQTPSS</sequence>
<evidence type="ECO:0000256" key="2">
    <source>
        <dbReference type="ARBA" id="ARBA00022801"/>
    </source>
</evidence>
<dbReference type="InterPro" id="IPR003140">
    <property type="entry name" value="PLipase/COase/thioEstase"/>
</dbReference>
<dbReference type="Pfam" id="PF02230">
    <property type="entry name" value="Abhydrolase_2"/>
    <property type="match status" value="1"/>
</dbReference>
<dbReference type="Proteomes" id="UP000242515">
    <property type="component" value="Unassembled WGS sequence"/>
</dbReference>
<accession>A0A1H9LRI9</accession>
<evidence type="ECO:0000256" key="1">
    <source>
        <dbReference type="ARBA" id="ARBA00006499"/>
    </source>
</evidence>
<proteinExistence type="inferred from homology"/>
<evidence type="ECO:0000259" key="3">
    <source>
        <dbReference type="Pfam" id="PF02230"/>
    </source>
</evidence>
<feature type="domain" description="Phospholipase/carboxylesterase/thioesterase" evidence="3">
    <location>
        <begin position="39"/>
        <end position="228"/>
    </location>
</feature>
<keyword evidence="2" id="KW-0378">Hydrolase</keyword>
<dbReference type="SUPFAM" id="SSF53474">
    <property type="entry name" value="alpha/beta-Hydrolases"/>
    <property type="match status" value="1"/>
</dbReference>
<comment type="similarity">
    <text evidence="1">Belongs to the AB hydrolase superfamily. AB hydrolase 2 family.</text>
</comment>
<evidence type="ECO:0000313" key="4">
    <source>
        <dbReference type="EMBL" id="SER13483.1"/>
    </source>
</evidence>
<dbReference type="AlphaFoldDB" id="A0A1H9LRI9"/>
<dbReference type="OrthoDB" id="9801763at2"/>
<dbReference type="PANTHER" id="PTHR10655">
    <property type="entry name" value="LYSOPHOSPHOLIPASE-RELATED"/>
    <property type="match status" value="1"/>
</dbReference>
<dbReference type="InterPro" id="IPR029058">
    <property type="entry name" value="AB_hydrolase_fold"/>
</dbReference>
<dbReference type="EMBL" id="FOGC01000012">
    <property type="protein sequence ID" value="SER13483.1"/>
    <property type="molecule type" value="Genomic_DNA"/>
</dbReference>
<dbReference type="InterPro" id="IPR050565">
    <property type="entry name" value="LYPA1-2/EST-like"/>
</dbReference>
<organism evidence="4 5">
    <name type="scientific">Rosenbergiella nectarea</name>
    <dbReference type="NCBI Taxonomy" id="988801"/>
    <lineage>
        <taxon>Bacteria</taxon>
        <taxon>Pseudomonadati</taxon>
        <taxon>Pseudomonadota</taxon>
        <taxon>Gammaproteobacteria</taxon>
        <taxon>Enterobacterales</taxon>
        <taxon>Erwiniaceae</taxon>
        <taxon>Rosenbergiella</taxon>
    </lineage>
</organism>
<dbReference type="RefSeq" id="WP_092677671.1">
    <property type="nucleotide sequence ID" value="NZ_FOGC01000012.1"/>
</dbReference>
<reference evidence="5" key="1">
    <citation type="submission" date="2016-10" db="EMBL/GenBank/DDBJ databases">
        <authorList>
            <person name="Varghese N."/>
            <person name="Submissions S."/>
        </authorList>
    </citation>
    <scope>NUCLEOTIDE SEQUENCE [LARGE SCALE GENOMIC DNA]</scope>
    <source>
        <strain evidence="5">8N4</strain>
    </source>
</reference>
<protein>
    <submittedName>
        <fullName evidence="4">Phospholipase/carboxylesterase</fullName>
    </submittedName>
</protein>
<dbReference type="STRING" id="988801.SAMN05216522_11229"/>
<evidence type="ECO:0000313" key="5">
    <source>
        <dbReference type="Proteomes" id="UP000242515"/>
    </source>
</evidence>
<keyword evidence="5" id="KW-1185">Reference proteome</keyword>
<dbReference type="Gene3D" id="3.40.50.1820">
    <property type="entry name" value="alpha/beta hydrolase"/>
    <property type="match status" value="1"/>
</dbReference>
<gene>
    <name evidence="4" type="ORF">SAMN05216522_11229</name>
</gene>
<dbReference type="PANTHER" id="PTHR10655:SF17">
    <property type="entry name" value="LYSOPHOSPHOLIPASE-LIKE PROTEIN 1"/>
    <property type="match status" value="1"/>
</dbReference>
<name>A0A1H9LRI9_9GAMM</name>